<dbReference type="PATRIC" id="fig|55758.3.peg.260"/>
<proteinExistence type="predicted"/>
<keyword evidence="2" id="KW-1185">Reference proteome</keyword>
<sequence length="35" mass="4247">MKKIDEKSMEKPTEEFYEILGHKIKKMVKQHAENK</sequence>
<gene>
    <name evidence="1" type="ORF">MBFIL_02350</name>
</gene>
<dbReference type="EMBL" id="LWMT01000029">
    <property type="protein sequence ID" value="KZX17322.1"/>
    <property type="molecule type" value="Genomic_DNA"/>
</dbReference>
<dbReference type="AlphaFoldDB" id="A0A166F516"/>
<evidence type="ECO:0000313" key="1">
    <source>
        <dbReference type="EMBL" id="KZX17322.1"/>
    </source>
</evidence>
<protein>
    <submittedName>
        <fullName evidence="1">Uncharacterized protein</fullName>
    </submittedName>
</protein>
<comment type="caution">
    <text evidence="1">The sequence shown here is derived from an EMBL/GenBank/DDBJ whole genome shotgun (WGS) entry which is preliminary data.</text>
</comment>
<evidence type="ECO:0000313" key="2">
    <source>
        <dbReference type="Proteomes" id="UP000077066"/>
    </source>
</evidence>
<organism evidence="1 2">
    <name type="scientific">Methanobrevibacter filiformis</name>
    <dbReference type="NCBI Taxonomy" id="55758"/>
    <lineage>
        <taxon>Archaea</taxon>
        <taxon>Methanobacteriati</taxon>
        <taxon>Methanobacteriota</taxon>
        <taxon>Methanomada group</taxon>
        <taxon>Methanobacteria</taxon>
        <taxon>Methanobacteriales</taxon>
        <taxon>Methanobacteriaceae</taxon>
        <taxon>Methanobrevibacter</taxon>
    </lineage>
</organism>
<name>A0A166F516_9EURY</name>
<reference evidence="1 2" key="1">
    <citation type="submission" date="2016-04" db="EMBL/GenBank/DDBJ databases">
        <title>Genome sequence of Methanobrevibacter filiformis DSM 11501.</title>
        <authorList>
            <person name="Poehlein A."/>
            <person name="Seedorf H."/>
            <person name="Daniel R."/>
        </authorList>
    </citation>
    <scope>NUCLEOTIDE SEQUENCE [LARGE SCALE GENOMIC DNA]</scope>
    <source>
        <strain evidence="1 2">DSM 11501</strain>
    </source>
</reference>
<dbReference type="Proteomes" id="UP000077066">
    <property type="component" value="Unassembled WGS sequence"/>
</dbReference>
<accession>A0A166F516</accession>